<evidence type="ECO:0000256" key="4">
    <source>
        <dbReference type="ARBA" id="ARBA00022763"/>
    </source>
</evidence>
<dbReference type="FunFam" id="2.30.29.30:FF:000115">
    <property type="entry name" value="General transcription factor IIH subunit 1"/>
    <property type="match status" value="1"/>
</dbReference>
<dbReference type="Pfam" id="PF08567">
    <property type="entry name" value="PH_TFIIH"/>
    <property type="match status" value="1"/>
</dbReference>
<comment type="similarity">
    <text evidence="2">Belongs to the TFB1 family.</text>
</comment>
<evidence type="ECO:0000256" key="1">
    <source>
        <dbReference type="ARBA" id="ARBA00004123"/>
    </source>
</evidence>
<dbReference type="SMART" id="SM00751">
    <property type="entry name" value="BSD"/>
    <property type="match status" value="2"/>
</dbReference>
<dbReference type="GO" id="GO:0006351">
    <property type="term" value="P:DNA-templated transcription"/>
    <property type="evidence" value="ECO:0007669"/>
    <property type="project" value="InterPro"/>
</dbReference>
<feature type="region of interest" description="Disordered" evidence="11">
    <location>
        <begin position="324"/>
        <end position="352"/>
    </location>
</feature>
<keyword evidence="5" id="KW-0805">Transcription regulation</keyword>
<name>A0AAD9N5U6_9ANNE</name>
<comment type="caution">
    <text evidence="13">The sequence shown here is derived from an EMBL/GenBank/DDBJ whole genome shotgun (WGS) entry which is preliminary data.</text>
</comment>
<evidence type="ECO:0000313" key="13">
    <source>
        <dbReference type="EMBL" id="KAK2158167.1"/>
    </source>
</evidence>
<dbReference type="Gene3D" id="1.10.3970.10">
    <property type="entry name" value="BSD domain"/>
    <property type="match status" value="1"/>
</dbReference>
<dbReference type="GO" id="GO:0000439">
    <property type="term" value="C:transcription factor TFIIH core complex"/>
    <property type="evidence" value="ECO:0007669"/>
    <property type="project" value="InterPro"/>
</dbReference>
<dbReference type="SUPFAM" id="SSF140383">
    <property type="entry name" value="BSD domain-like"/>
    <property type="match status" value="2"/>
</dbReference>
<keyword evidence="7" id="KW-0234">DNA repair</keyword>
<dbReference type="AlphaFoldDB" id="A0AAD9N5U6"/>
<evidence type="ECO:0000259" key="12">
    <source>
        <dbReference type="PROSITE" id="PS50858"/>
    </source>
</evidence>
<dbReference type="InterPro" id="IPR005607">
    <property type="entry name" value="BSD_dom"/>
</dbReference>
<dbReference type="InterPro" id="IPR011993">
    <property type="entry name" value="PH-like_dom_sf"/>
</dbReference>
<dbReference type="GO" id="GO:0006289">
    <property type="term" value="P:nucleotide-excision repair"/>
    <property type="evidence" value="ECO:0007669"/>
    <property type="project" value="InterPro"/>
</dbReference>
<evidence type="ECO:0000256" key="2">
    <source>
        <dbReference type="ARBA" id="ARBA00009448"/>
    </source>
</evidence>
<dbReference type="PROSITE" id="PS50858">
    <property type="entry name" value="BSD"/>
    <property type="match status" value="2"/>
</dbReference>
<accession>A0AAD9N5U6</accession>
<evidence type="ECO:0000256" key="11">
    <source>
        <dbReference type="SAM" id="MobiDB-lite"/>
    </source>
</evidence>
<dbReference type="CDD" id="cd13229">
    <property type="entry name" value="PH_TFIIH"/>
    <property type="match status" value="1"/>
</dbReference>
<comment type="function">
    <text evidence="9">Component of the general transcription and DNA repair factor IIH (TFIIH) core complex, which is involved in general and transcription-coupled nucleotide excision repair (NER) of damaged DNA and, when complexed to CAK, in RNA transcription by RNA polymerase II. In NER, TFIIH acts by opening DNA around the lesion to allow the excision of the damaged oligonucleotide and its replacement by a new DNA fragment. In transcription, TFIIH has an essential role in transcription initiation. When the pre-initiation complex (PIC) has been established, TFIIH is required for promoter opening and promoter escape. Phosphorylation of the C-terminal tail (CTD) of the largest subunit of RNA polymerase II by the kinase module CAK controls the initiation of transcription.</text>
</comment>
<comment type="subcellular location">
    <subcellularLocation>
        <location evidence="1">Nucleus</location>
    </subcellularLocation>
</comment>
<sequence>MSHSSEDVLLIVNKVKNKKCEGSLYMMSQRMAWMPATKDTFTVSHNYADIKVQKISPDTKDKIQLQVVLHDGGANTFHFTNPAGRPSQLTDREGVKELLQQLLPKFRRKVNSELEQKNRMLQEDPELFQLYKDLVVSRVITTEEFWANRTKKHSSALGTQQEVGVSAAFLSEVKPQSDGCNGLKYNLTKDIIESIFRTYPIVKQKHAENVPDKVSEHEFWTKFFQSHYFHRDRVSFTSKDLFADCAKRDEKEMLEELKKPLTDPMMDLTSISDITIGDGYGSAILDGTTSSGNPSNISLLRRFNQHSGMVLKACDKHPLATDVFPSNGQLVESNGQQNNTPLPEDKPPPNKKAKIREKLKYEDLGDEVVGRTGPLLRLSHMDRYLHGPTPALPTQYNTSEDVLHACQALTSEVLVWDPRLSQVLPSQSAVSVLWELSPGGALMQAHTQQQLHQLVPDEVQNELRHHYSALCELLRHFWSCFPVTSKFLEEKVVRMKVNLERFQAVKLNPLKDKLQSYHYNMNLVGHMEDLLAAVNNKFSSWQSKHMQKRS</sequence>
<dbReference type="Proteomes" id="UP001208570">
    <property type="component" value="Unassembled WGS sequence"/>
</dbReference>
<evidence type="ECO:0000256" key="5">
    <source>
        <dbReference type="ARBA" id="ARBA00023015"/>
    </source>
</evidence>
<dbReference type="Gene3D" id="2.30.29.30">
    <property type="entry name" value="Pleckstrin-homology domain (PH domain)/Phosphotyrosine-binding domain (PTB)"/>
    <property type="match status" value="1"/>
</dbReference>
<feature type="compositionally biased region" description="Polar residues" evidence="11">
    <location>
        <begin position="324"/>
        <end position="341"/>
    </location>
</feature>
<feature type="domain" description="BSD" evidence="12">
    <location>
        <begin position="179"/>
        <end position="231"/>
    </location>
</feature>
<feature type="domain" description="BSD" evidence="12">
    <location>
        <begin position="102"/>
        <end position="157"/>
    </location>
</feature>
<dbReference type="SUPFAM" id="SSF50729">
    <property type="entry name" value="PH domain-like"/>
    <property type="match status" value="1"/>
</dbReference>
<dbReference type="InterPro" id="IPR013876">
    <property type="entry name" value="TFIIH_BTF_p62_N"/>
</dbReference>
<keyword evidence="4" id="KW-0227">DNA damage</keyword>
<reference evidence="13" key="1">
    <citation type="journal article" date="2023" name="Mol. Biol. Evol.">
        <title>Third-Generation Sequencing Reveals the Adaptive Role of the Epigenome in Three Deep-Sea Polychaetes.</title>
        <authorList>
            <person name="Perez M."/>
            <person name="Aroh O."/>
            <person name="Sun Y."/>
            <person name="Lan Y."/>
            <person name="Juniper S.K."/>
            <person name="Young C.R."/>
            <person name="Angers B."/>
            <person name="Qian P.Y."/>
        </authorList>
    </citation>
    <scope>NUCLEOTIDE SEQUENCE</scope>
    <source>
        <strain evidence="13">P08H-3</strain>
    </source>
</reference>
<dbReference type="Pfam" id="PF03909">
    <property type="entry name" value="BSD"/>
    <property type="match status" value="1"/>
</dbReference>
<evidence type="ECO:0000256" key="6">
    <source>
        <dbReference type="ARBA" id="ARBA00023163"/>
    </source>
</evidence>
<evidence type="ECO:0000256" key="9">
    <source>
        <dbReference type="ARBA" id="ARBA00057028"/>
    </source>
</evidence>
<evidence type="ECO:0000313" key="14">
    <source>
        <dbReference type="Proteomes" id="UP001208570"/>
    </source>
</evidence>
<gene>
    <name evidence="13" type="ORF">LSH36_175g01044</name>
</gene>
<keyword evidence="8" id="KW-0539">Nucleus</keyword>
<keyword evidence="3" id="KW-0677">Repeat</keyword>
<proteinExistence type="inferred from homology"/>
<keyword evidence="14" id="KW-1185">Reference proteome</keyword>
<organism evidence="13 14">
    <name type="scientific">Paralvinella palmiformis</name>
    <dbReference type="NCBI Taxonomy" id="53620"/>
    <lineage>
        <taxon>Eukaryota</taxon>
        <taxon>Metazoa</taxon>
        <taxon>Spiralia</taxon>
        <taxon>Lophotrochozoa</taxon>
        <taxon>Annelida</taxon>
        <taxon>Polychaeta</taxon>
        <taxon>Sedentaria</taxon>
        <taxon>Canalipalpata</taxon>
        <taxon>Terebellida</taxon>
        <taxon>Terebelliformia</taxon>
        <taxon>Alvinellidae</taxon>
        <taxon>Paralvinella</taxon>
    </lineage>
</organism>
<keyword evidence="6" id="KW-0804">Transcription</keyword>
<dbReference type="InterPro" id="IPR027079">
    <property type="entry name" value="Tfb1/GTF2H1"/>
</dbReference>
<dbReference type="Gene3D" id="6.10.140.1200">
    <property type="match status" value="1"/>
</dbReference>
<evidence type="ECO:0000256" key="7">
    <source>
        <dbReference type="ARBA" id="ARBA00023204"/>
    </source>
</evidence>
<evidence type="ECO:0000256" key="8">
    <source>
        <dbReference type="ARBA" id="ARBA00023242"/>
    </source>
</evidence>
<evidence type="ECO:0000256" key="10">
    <source>
        <dbReference type="ARBA" id="ARBA00070129"/>
    </source>
</evidence>
<evidence type="ECO:0000256" key="3">
    <source>
        <dbReference type="ARBA" id="ARBA00022737"/>
    </source>
</evidence>
<dbReference type="PANTHER" id="PTHR12856">
    <property type="entry name" value="TRANSCRIPTION INITIATION FACTOR IIH-RELATED"/>
    <property type="match status" value="1"/>
</dbReference>
<dbReference type="InterPro" id="IPR035925">
    <property type="entry name" value="BSD_dom_sf"/>
</dbReference>
<dbReference type="EMBL" id="JAODUP010000175">
    <property type="protein sequence ID" value="KAK2158167.1"/>
    <property type="molecule type" value="Genomic_DNA"/>
</dbReference>
<protein>
    <recommendedName>
        <fullName evidence="10">General transcription factor IIH subunit 1</fullName>
    </recommendedName>
</protein>